<dbReference type="RefSeq" id="WP_142507002.1">
    <property type="nucleotide sequence ID" value="NZ_SADV01000001.1"/>
</dbReference>
<dbReference type="InterPro" id="IPR057336">
    <property type="entry name" value="GerAC_N"/>
</dbReference>
<evidence type="ECO:0000256" key="7">
    <source>
        <dbReference type="ARBA" id="ARBA00023288"/>
    </source>
</evidence>
<dbReference type="OrthoDB" id="2380468at2"/>
<dbReference type="NCBIfam" id="TIGR02887">
    <property type="entry name" value="spore_ger_x_C"/>
    <property type="match status" value="1"/>
</dbReference>
<evidence type="ECO:0000256" key="6">
    <source>
        <dbReference type="ARBA" id="ARBA00023139"/>
    </source>
</evidence>
<dbReference type="InterPro" id="IPR008844">
    <property type="entry name" value="Spore_GerAC-like"/>
</dbReference>
<evidence type="ECO:0000259" key="9">
    <source>
        <dbReference type="Pfam" id="PF25198"/>
    </source>
</evidence>
<keyword evidence="4" id="KW-0732">Signal</keyword>
<dbReference type="Gene3D" id="3.30.300.210">
    <property type="entry name" value="Nutrient germinant receptor protein C, domain 3"/>
    <property type="match status" value="1"/>
</dbReference>
<feature type="domain" description="Spore germination GerAC-like C-terminal" evidence="8">
    <location>
        <begin position="216"/>
        <end position="353"/>
    </location>
</feature>
<accession>A0A544V0F1</accession>
<proteinExistence type="inferred from homology"/>
<dbReference type="PANTHER" id="PTHR35789">
    <property type="entry name" value="SPORE GERMINATION PROTEIN B3"/>
    <property type="match status" value="1"/>
</dbReference>
<comment type="subcellular location">
    <subcellularLocation>
        <location evidence="1">Membrane</location>
        <topology evidence="1">Lipid-anchor</topology>
    </subcellularLocation>
</comment>
<sequence>MKKKIIILSSLATSLLLSGCWDVYEAQRMYYVDGLGIDYKDGQYVIYMQLINFTNVAKFEYPNPQKTVQAEVGHSKGKTMEEALYKLFQSVDQKVFWGHMTFIIFSEEAMKNKNALSVIDTVLRYRETRYQIWTYCTQDSIKDILLLTPILNTSLISSKLSTPLDTADKEIFVEPVNFRNLVIGLNEPNHEIGIPYVTISKNWETAEQQGQETALTGVGVLSKSGFKGFIKNDAARGMQWMHNRTHRGQITFKIEGDETDYLTATLEKIKVDIEPLVKNDQVTFDVHVKINAILNGFKTNISEDKIRKKIIKEVKKEIRTTYKEALTKDIDIYRLSEQLYRKNVKVWKKIEKDGKIPLTPSSIRKLEIDVNQVNPGRKTFTGTFNE</sequence>
<gene>
    <name evidence="10" type="ORF">C7Y47_00670</name>
</gene>
<keyword evidence="6" id="KW-0564">Palmitate</keyword>
<keyword evidence="5" id="KW-0472">Membrane</keyword>
<dbReference type="GO" id="GO:0009847">
    <property type="term" value="P:spore germination"/>
    <property type="evidence" value="ECO:0007669"/>
    <property type="project" value="InterPro"/>
</dbReference>
<dbReference type="EMBL" id="SADV01000001">
    <property type="protein sequence ID" value="TQR39581.1"/>
    <property type="molecule type" value="Genomic_DNA"/>
</dbReference>
<evidence type="ECO:0000259" key="8">
    <source>
        <dbReference type="Pfam" id="PF05504"/>
    </source>
</evidence>
<comment type="caution">
    <text evidence="10">The sequence shown here is derived from an EMBL/GenBank/DDBJ whole genome shotgun (WGS) entry which is preliminary data.</text>
</comment>
<keyword evidence="3" id="KW-0309">Germination</keyword>
<dbReference type="PROSITE" id="PS51257">
    <property type="entry name" value="PROKAR_LIPOPROTEIN"/>
    <property type="match status" value="1"/>
</dbReference>
<evidence type="ECO:0000256" key="5">
    <source>
        <dbReference type="ARBA" id="ARBA00023136"/>
    </source>
</evidence>
<dbReference type="Pfam" id="PF05504">
    <property type="entry name" value="Spore_GerAC"/>
    <property type="match status" value="1"/>
</dbReference>
<evidence type="ECO:0000313" key="10">
    <source>
        <dbReference type="EMBL" id="TQR39581.1"/>
    </source>
</evidence>
<organism evidence="10 11">
    <name type="scientific">Lysinibacillus sphaericus</name>
    <name type="common">Bacillus sphaericus</name>
    <dbReference type="NCBI Taxonomy" id="1421"/>
    <lineage>
        <taxon>Bacteria</taxon>
        <taxon>Bacillati</taxon>
        <taxon>Bacillota</taxon>
        <taxon>Bacilli</taxon>
        <taxon>Bacillales</taxon>
        <taxon>Bacillaceae</taxon>
        <taxon>Lysinibacillus</taxon>
    </lineage>
</organism>
<dbReference type="InterPro" id="IPR046953">
    <property type="entry name" value="Spore_GerAC-like_C"/>
</dbReference>
<evidence type="ECO:0000256" key="4">
    <source>
        <dbReference type="ARBA" id="ARBA00022729"/>
    </source>
</evidence>
<protein>
    <submittedName>
        <fullName evidence="10">Ger(X)C family spore germination protein</fullName>
    </submittedName>
</protein>
<reference evidence="10 11" key="1">
    <citation type="submission" date="2018-03" db="EMBL/GenBank/DDBJ databases">
        <title>Aerobic endospore-forming bacteria genome sequencing and assembly.</title>
        <authorList>
            <person name="Cavalcante D.A."/>
            <person name="Driks A."/>
            <person name="Putonti C."/>
            <person name="De-Souza M.T."/>
        </authorList>
    </citation>
    <scope>NUCLEOTIDE SEQUENCE [LARGE SCALE GENOMIC DNA]</scope>
    <source>
        <strain evidence="10 11">SDF0037</strain>
    </source>
</reference>
<evidence type="ECO:0000256" key="1">
    <source>
        <dbReference type="ARBA" id="ARBA00004635"/>
    </source>
</evidence>
<evidence type="ECO:0000313" key="11">
    <source>
        <dbReference type="Proteomes" id="UP000317944"/>
    </source>
</evidence>
<dbReference type="InterPro" id="IPR038501">
    <property type="entry name" value="Spore_GerAC_C_sf"/>
</dbReference>
<name>A0A544V0F1_LYSSH</name>
<dbReference type="PANTHER" id="PTHR35789:SF1">
    <property type="entry name" value="SPORE GERMINATION PROTEIN B3"/>
    <property type="match status" value="1"/>
</dbReference>
<dbReference type="Proteomes" id="UP000317944">
    <property type="component" value="Unassembled WGS sequence"/>
</dbReference>
<evidence type="ECO:0000256" key="2">
    <source>
        <dbReference type="ARBA" id="ARBA00007886"/>
    </source>
</evidence>
<feature type="domain" description="Spore germination protein N-terminal" evidence="9">
    <location>
        <begin position="25"/>
        <end position="199"/>
    </location>
</feature>
<dbReference type="Pfam" id="PF25198">
    <property type="entry name" value="Spore_GerAC_N"/>
    <property type="match status" value="1"/>
</dbReference>
<evidence type="ECO:0000256" key="3">
    <source>
        <dbReference type="ARBA" id="ARBA00022544"/>
    </source>
</evidence>
<dbReference type="AlphaFoldDB" id="A0A544V0F1"/>
<comment type="similarity">
    <text evidence="2">Belongs to the GerABKC lipoprotein family.</text>
</comment>
<dbReference type="GO" id="GO:0016020">
    <property type="term" value="C:membrane"/>
    <property type="evidence" value="ECO:0007669"/>
    <property type="project" value="UniProtKB-SubCell"/>
</dbReference>
<keyword evidence="7" id="KW-0449">Lipoprotein</keyword>